<reference evidence="4" key="1">
    <citation type="submission" date="2018-05" db="EMBL/GenBank/DDBJ databases">
        <authorList>
            <person name="Li Y."/>
        </authorList>
    </citation>
    <scope>NUCLEOTIDE SEQUENCE [LARGE SCALE GENOMIC DNA]</scope>
    <source>
        <strain evidence="4">3d-2-2</strain>
    </source>
</reference>
<keyword evidence="2" id="KW-0472">Membrane</keyword>
<feature type="transmembrane region" description="Helical" evidence="2">
    <location>
        <begin position="39"/>
        <end position="57"/>
    </location>
</feature>
<evidence type="ECO:0000256" key="1">
    <source>
        <dbReference type="SAM" id="MobiDB-lite"/>
    </source>
</evidence>
<evidence type="ECO:0000313" key="4">
    <source>
        <dbReference type="Proteomes" id="UP000245212"/>
    </source>
</evidence>
<proteinExistence type="predicted"/>
<dbReference type="EMBL" id="QETA01000006">
    <property type="protein sequence ID" value="PWF21890.1"/>
    <property type="molecule type" value="Genomic_DNA"/>
</dbReference>
<accession>A0A2V1JWZ2</accession>
<feature type="region of interest" description="Disordered" evidence="1">
    <location>
        <begin position="1"/>
        <end position="20"/>
    </location>
</feature>
<dbReference type="AlphaFoldDB" id="A0A2V1JWZ2"/>
<keyword evidence="2" id="KW-0812">Transmembrane</keyword>
<evidence type="ECO:0000313" key="3">
    <source>
        <dbReference type="EMBL" id="PWF21890.1"/>
    </source>
</evidence>
<organism evidence="3 4">
    <name type="scientific">Corticimicrobacter populi</name>
    <dbReference type="NCBI Taxonomy" id="2175229"/>
    <lineage>
        <taxon>Bacteria</taxon>
        <taxon>Pseudomonadati</taxon>
        <taxon>Pseudomonadota</taxon>
        <taxon>Betaproteobacteria</taxon>
        <taxon>Burkholderiales</taxon>
        <taxon>Alcaligenaceae</taxon>
        <taxon>Corticimicrobacter</taxon>
    </lineage>
</organism>
<name>A0A2V1JWZ2_9BURK</name>
<feature type="compositionally biased region" description="Basic and acidic residues" evidence="1">
    <location>
        <begin position="8"/>
        <end position="20"/>
    </location>
</feature>
<comment type="caution">
    <text evidence="3">The sequence shown here is derived from an EMBL/GenBank/DDBJ whole genome shotgun (WGS) entry which is preliminary data.</text>
</comment>
<keyword evidence="2" id="KW-1133">Transmembrane helix</keyword>
<sequence length="59" mass="6519">MPTLPERPPCHADAHDHAHTHCKPDPYRSAFLASAAGRLPWALAVSVVIWGALYWAMQV</sequence>
<evidence type="ECO:0000256" key="2">
    <source>
        <dbReference type="SAM" id="Phobius"/>
    </source>
</evidence>
<keyword evidence="4" id="KW-1185">Reference proteome</keyword>
<dbReference type="Proteomes" id="UP000245212">
    <property type="component" value="Unassembled WGS sequence"/>
</dbReference>
<dbReference type="RefSeq" id="WP_109062706.1">
    <property type="nucleotide sequence ID" value="NZ_QETA01000006.1"/>
</dbReference>
<protein>
    <submittedName>
        <fullName evidence="3">Uncharacterized protein</fullName>
    </submittedName>
</protein>
<gene>
    <name evidence="3" type="ORF">DD235_13955</name>
</gene>